<organism evidence="5 6">
    <name type="scientific">Thiohalocapsa halophila</name>
    <dbReference type="NCBI Taxonomy" id="69359"/>
    <lineage>
        <taxon>Bacteria</taxon>
        <taxon>Pseudomonadati</taxon>
        <taxon>Pseudomonadota</taxon>
        <taxon>Gammaproteobacteria</taxon>
        <taxon>Chromatiales</taxon>
        <taxon>Chromatiaceae</taxon>
        <taxon>Thiohalocapsa</taxon>
    </lineage>
</organism>
<dbReference type="InterPro" id="IPR018170">
    <property type="entry name" value="Aldo/ket_reductase_CS"/>
</dbReference>
<dbReference type="InterPro" id="IPR023210">
    <property type="entry name" value="NADP_OxRdtase_dom"/>
</dbReference>
<dbReference type="PANTHER" id="PTHR43827">
    <property type="entry name" value="2,5-DIKETO-D-GLUCONIC ACID REDUCTASE"/>
    <property type="match status" value="1"/>
</dbReference>
<keyword evidence="2" id="KW-0521">NADP</keyword>
<evidence type="ECO:0000313" key="6">
    <source>
        <dbReference type="Proteomes" id="UP000748752"/>
    </source>
</evidence>
<keyword evidence="3" id="KW-0560">Oxidoreductase</keyword>
<dbReference type="PROSITE" id="PS00062">
    <property type="entry name" value="ALDOKETO_REDUCTASE_2"/>
    <property type="match status" value="1"/>
</dbReference>
<evidence type="ECO:0000256" key="1">
    <source>
        <dbReference type="ARBA" id="ARBA00007905"/>
    </source>
</evidence>
<dbReference type="PROSITE" id="PS00798">
    <property type="entry name" value="ALDOKETO_REDUCTASE_1"/>
    <property type="match status" value="1"/>
</dbReference>
<dbReference type="PRINTS" id="PR00069">
    <property type="entry name" value="ALDKETRDTASE"/>
</dbReference>
<sequence>MNDDTSKAGGDLRAVTLHNGVTMPTLAFGCAFGDWVGRTDFQGFLPEQAWRAVSLALDSGYRAFDGARVYGTERIVGTLLGQRFASGALTREDLFITTKLAHPAAPPHINISHKRTWDPDKVDDIAQRVRDDMVDTLDDLGLGYVDLLLMHWPGGFGQHTSPDPDFPRQARATIWRTFCELADKGAARAIGVSNFTVHHLRQLLEDIPEPERRPTVNQVEIHPYCRNPELEDFCRTQGIVVTAYAPFASGALGMLQDPTLTAIAERHGKTVGQIVLRWHVQSGRTALPKTSKAERMAENQAIDDFALSDDEMQAIDALGTGEARRTCPDPSFVA</sequence>
<evidence type="ECO:0000313" key="5">
    <source>
        <dbReference type="EMBL" id="MBK1630662.1"/>
    </source>
</evidence>
<evidence type="ECO:0000256" key="3">
    <source>
        <dbReference type="ARBA" id="ARBA00023002"/>
    </source>
</evidence>
<dbReference type="PANTHER" id="PTHR43827:SF3">
    <property type="entry name" value="NADP-DEPENDENT OXIDOREDUCTASE DOMAIN-CONTAINING PROTEIN"/>
    <property type="match status" value="1"/>
</dbReference>
<name>A0ABS1CFH7_9GAMM</name>
<dbReference type="Gene3D" id="3.20.20.100">
    <property type="entry name" value="NADP-dependent oxidoreductase domain"/>
    <property type="match status" value="1"/>
</dbReference>
<dbReference type="InterPro" id="IPR020471">
    <property type="entry name" value="AKR"/>
</dbReference>
<dbReference type="InterPro" id="IPR036812">
    <property type="entry name" value="NAD(P)_OxRdtase_dom_sf"/>
</dbReference>
<dbReference type="CDD" id="cd19071">
    <property type="entry name" value="AKR_AKR1-5-like"/>
    <property type="match status" value="1"/>
</dbReference>
<reference evidence="5 6" key="1">
    <citation type="journal article" date="2020" name="Microorganisms">
        <title>Osmotic Adaptation and Compatible Solute Biosynthesis of Phototrophic Bacteria as Revealed from Genome Analyses.</title>
        <authorList>
            <person name="Imhoff J.F."/>
            <person name="Rahn T."/>
            <person name="Kunzel S."/>
            <person name="Keller A."/>
            <person name="Neulinger S.C."/>
        </authorList>
    </citation>
    <scope>NUCLEOTIDE SEQUENCE [LARGE SCALE GENOMIC DNA]</scope>
    <source>
        <strain evidence="5 6">DSM 6210</strain>
    </source>
</reference>
<dbReference type="PIRSF" id="PIRSF000097">
    <property type="entry name" value="AKR"/>
    <property type="match status" value="1"/>
</dbReference>
<accession>A0ABS1CFH7</accession>
<comment type="caution">
    <text evidence="5">The sequence shown here is derived from an EMBL/GenBank/DDBJ whole genome shotgun (WGS) entry which is preliminary data.</text>
</comment>
<comment type="similarity">
    <text evidence="1">Belongs to the aldo/keto reductase family.</text>
</comment>
<dbReference type="Proteomes" id="UP000748752">
    <property type="component" value="Unassembled WGS sequence"/>
</dbReference>
<dbReference type="PROSITE" id="PS51257">
    <property type="entry name" value="PROKAR_LIPOPROTEIN"/>
    <property type="match status" value="1"/>
</dbReference>
<dbReference type="SUPFAM" id="SSF51430">
    <property type="entry name" value="NAD(P)-linked oxidoreductase"/>
    <property type="match status" value="1"/>
</dbReference>
<dbReference type="RefSeq" id="WP_200235753.1">
    <property type="nucleotide sequence ID" value="NZ_NRRV01000014.1"/>
</dbReference>
<dbReference type="EMBL" id="NRRV01000014">
    <property type="protein sequence ID" value="MBK1630662.1"/>
    <property type="molecule type" value="Genomic_DNA"/>
</dbReference>
<evidence type="ECO:0000259" key="4">
    <source>
        <dbReference type="Pfam" id="PF00248"/>
    </source>
</evidence>
<gene>
    <name evidence="5" type="ORF">CKO31_07875</name>
</gene>
<proteinExistence type="inferred from homology"/>
<dbReference type="PROSITE" id="PS00063">
    <property type="entry name" value="ALDOKETO_REDUCTASE_3"/>
    <property type="match status" value="1"/>
</dbReference>
<dbReference type="Pfam" id="PF00248">
    <property type="entry name" value="Aldo_ket_red"/>
    <property type="match status" value="1"/>
</dbReference>
<keyword evidence="6" id="KW-1185">Reference proteome</keyword>
<protein>
    <submittedName>
        <fullName evidence="5">Aldehyde oxidoreductase</fullName>
    </submittedName>
</protein>
<evidence type="ECO:0000256" key="2">
    <source>
        <dbReference type="ARBA" id="ARBA00022857"/>
    </source>
</evidence>
<feature type="domain" description="NADP-dependent oxidoreductase" evidence="4">
    <location>
        <begin position="42"/>
        <end position="318"/>
    </location>
</feature>